<keyword evidence="5 11" id="KW-0863">Zinc-finger</keyword>
<evidence type="ECO:0000256" key="2">
    <source>
        <dbReference type="ARBA" id="ARBA00006991"/>
    </source>
</evidence>
<dbReference type="SMART" id="SM00355">
    <property type="entry name" value="ZnF_C2H2"/>
    <property type="match status" value="9"/>
</dbReference>
<comment type="subcellular location">
    <subcellularLocation>
        <location evidence="1">Nucleus</location>
    </subcellularLocation>
</comment>
<dbReference type="GO" id="GO:0008270">
    <property type="term" value="F:zinc ion binding"/>
    <property type="evidence" value="ECO:0007669"/>
    <property type="project" value="UniProtKB-KW"/>
</dbReference>
<dbReference type="InterPro" id="IPR036236">
    <property type="entry name" value="Znf_C2H2_sf"/>
</dbReference>
<feature type="domain" description="C2H2-type" evidence="12">
    <location>
        <begin position="160"/>
        <end position="187"/>
    </location>
</feature>
<keyword evidence="10" id="KW-0539">Nucleus</keyword>
<name>G3UFB1_LOXAF</name>
<keyword evidence="4" id="KW-0677">Repeat</keyword>
<feature type="domain" description="C2H2-type" evidence="12">
    <location>
        <begin position="216"/>
        <end position="243"/>
    </location>
</feature>
<dbReference type="FunFam" id="3.30.160.60:FF:002343">
    <property type="entry name" value="Zinc finger protein 33A"/>
    <property type="match status" value="1"/>
</dbReference>
<reference evidence="13" key="3">
    <citation type="submission" date="2025-09" db="UniProtKB">
        <authorList>
            <consortium name="Ensembl"/>
        </authorList>
    </citation>
    <scope>IDENTIFICATION</scope>
    <source>
        <strain evidence="13">Isolate ISIS603380</strain>
    </source>
</reference>
<feature type="domain" description="C2H2-type" evidence="12">
    <location>
        <begin position="244"/>
        <end position="271"/>
    </location>
</feature>
<dbReference type="AlphaFoldDB" id="G3UFB1"/>
<evidence type="ECO:0000256" key="6">
    <source>
        <dbReference type="ARBA" id="ARBA00022833"/>
    </source>
</evidence>
<keyword evidence="6" id="KW-0862">Zinc</keyword>
<dbReference type="PROSITE" id="PS00028">
    <property type="entry name" value="ZINC_FINGER_C2H2_1"/>
    <property type="match status" value="9"/>
</dbReference>
<organism evidence="13 14">
    <name type="scientific">Loxodonta africana</name>
    <name type="common">African elephant</name>
    <dbReference type="NCBI Taxonomy" id="9785"/>
    <lineage>
        <taxon>Eukaryota</taxon>
        <taxon>Metazoa</taxon>
        <taxon>Chordata</taxon>
        <taxon>Craniata</taxon>
        <taxon>Vertebrata</taxon>
        <taxon>Euteleostomi</taxon>
        <taxon>Mammalia</taxon>
        <taxon>Eutheria</taxon>
        <taxon>Afrotheria</taxon>
        <taxon>Proboscidea</taxon>
        <taxon>Elephantidae</taxon>
        <taxon>Loxodonta</taxon>
    </lineage>
</organism>
<keyword evidence="9" id="KW-0804">Transcription</keyword>
<evidence type="ECO:0000256" key="3">
    <source>
        <dbReference type="ARBA" id="ARBA00022723"/>
    </source>
</evidence>
<dbReference type="FunFam" id="3.30.160.60:FF:001032">
    <property type="entry name" value="zinc finger and BTB domain-containing protein 17 isoform X1"/>
    <property type="match status" value="1"/>
</dbReference>
<accession>G3UFB1</accession>
<dbReference type="GO" id="GO:0001817">
    <property type="term" value="P:regulation of cytokine production"/>
    <property type="evidence" value="ECO:0007669"/>
    <property type="project" value="TreeGrafter"/>
</dbReference>
<dbReference type="FunFam" id="3.30.160.60:FF:004080">
    <property type="match status" value="1"/>
</dbReference>
<evidence type="ECO:0000256" key="1">
    <source>
        <dbReference type="ARBA" id="ARBA00004123"/>
    </source>
</evidence>
<keyword evidence="8" id="KW-0238">DNA-binding</keyword>
<feature type="domain" description="C2H2-type" evidence="12">
    <location>
        <begin position="47"/>
        <end position="74"/>
    </location>
</feature>
<keyword evidence="7" id="KW-0805">Transcription regulation</keyword>
<feature type="domain" description="C2H2-type" evidence="12">
    <location>
        <begin position="132"/>
        <end position="159"/>
    </location>
</feature>
<dbReference type="FunFam" id="3.30.160.60:FF:000346">
    <property type="entry name" value="zinc finger and BTB domain-containing protein 17 isoform X2"/>
    <property type="match status" value="1"/>
</dbReference>
<feature type="domain" description="C2H2-type" evidence="12">
    <location>
        <begin position="19"/>
        <end position="46"/>
    </location>
</feature>
<dbReference type="Ensembl" id="ENSLAFT00000025426.1">
    <property type="protein sequence ID" value="ENSLAFP00000026519.1"/>
    <property type="gene ID" value="ENSLAFG00000004528.3"/>
</dbReference>
<comment type="similarity">
    <text evidence="2">Belongs to the krueppel C2H2-type zinc-finger protein family.</text>
</comment>
<dbReference type="GO" id="GO:0005654">
    <property type="term" value="C:nucleoplasm"/>
    <property type="evidence" value="ECO:0007669"/>
    <property type="project" value="TreeGrafter"/>
</dbReference>
<feature type="domain" description="C2H2-type" evidence="12">
    <location>
        <begin position="382"/>
        <end position="409"/>
    </location>
</feature>
<evidence type="ECO:0000256" key="9">
    <source>
        <dbReference type="ARBA" id="ARBA00023163"/>
    </source>
</evidence>
<reference evidence="13 14" key="1">
    <citation type="submission" date="2009-06" db="EMBL/GenBank/DDBJ databases">
        <title>The Genome Sequence of Loxodonta africana (African elephant).</title>
        <authorList>
            <person name="Di Palma F."/>
            <person name="Heiman D."/>
            <person name="Young S."/>
            <person name="Johnson J."/>
            <person name="Lander E.S."/>
            <person name="Lindblad-Toh K."/>
        </authorList>
    </citation>
    <scope>NUCLEOTIDE SEQUENCE [LARGE SCALE GENOMIC DNA]</scope>
    <source>
        <strain evidence="13 14">Isolate ISIS603380</strain>
    </source>
</reference>
<dbReference type="GO" id="GO:0000978">
    <property type="term" value="F:RNA polymerase II cis-regulatory region sequence-specific DNA binding"/>
    <property type="evidence" value="ECO:0007669"/>
    <property type="project" value="TreeGrafter"/>
</dbReference>
<dbReference type="PROSITE" id="PS50157">
    <property type="entry name" value="ZINC_FINGER_C2H2_2"/>
    <property type="match status" value="10"/>
</dbReference>
<evidence type="ECO:0000256" key="10">
    <source>
        <dbReference type="ARBA" id="ARBA00023242"/>
    </source>
</evidence>
<dbReference type="FunFam" id="3.30.160.60:FF:001480">
    <property type="entry name" value="Si:cabz01071911.3"/>
    <property type="match status" value="1"/>
</dbReference>
<reference evidence="13" key="2">
    <citation type="submission" date="2025-08" db="UniProtKB">
        <authorList>
            <consortium name="Ensembl"/>
        </authorList>
    </citation>
    <scope>IDENTIFICATION</scope>
    <source>
        <strain evidence="13">Isolate ISIS603380</strain>
    </source>
</reference>
<feature type="domain" description="C2H2-type" evidence="12">
    <location>
        <begin position="188"/>
        <end position="215"/>
    </location>
</feature>
<dbReference type="Gene3D" id="3.30.160.60">
    <property type="entry name" value="Classic Zinc Finger"/>
    <property type="match status" value="10"/>
</dbReference>
<feature type="domain" description="C2H2-type" evidence="12">
    <location>
        <begin position="75"/>
        <end position="102"/>
    </location>
</feature>
<dbReference type="FunFam" id="3.30.160.60:FF:001021">
    <property type="entry name" value="zinc finger and BTB domain-containing protein 17 isoform X1"/>
    <property type="match status" value="1"/>
</dbReference>
<keyword evidence="14" id="KW-1185">Reference proteome</keyword>
<dbReference type="OMA" id="DKGHKCP"/>
<dbReference type="SUPFAM" id="SSF57667">
    <property type="entry name" value="beta-beta-alpha zinc fingers"/>
    <property type="match status" value="6"/>
</dbReference>
<gene>
    <name evidence="13" type="primary">ZBTB17</name>
</gene>
<evidence type="ECO:0000259" key="12">
    <source>
        <dbReference type="PROSITE" id="PS50157"/>
    </source>
</evidence>
<evidence type="ECO:0000313" key="13">
    <source>
        <dbReference type="Ensembl" id="ENSLAFP00000026519.1"/>
    </source>
</evidence>
<evidence type="ECO:0000256" key="5">
    <source>
        <dbReference type="ARBA" id="ARBA00022771"/>
    </source>
</evidence>
<feature type="domain" description="C2H2-type" evidence="12">
    <location>
        <begin position="272"/>
        <end position="300"/>
    </location>
</feature>
<dbReference type="Pfam" id="PF13894">
    <property type="entry name" value="zf-C2H2_4"/>
    <property type="match status" value="2"/>
</dbReference>
<dbReference type="Pfam" id="PF00096">
    <property type="entry name" value="zf-C2H2"/>
    <property type="match status" value="5"/>
</dbReference>
<dbReference type="FunFam" id="3.30.160.60:FF:000225">
    <property type="entry name" value="zinc finger and BTB domain-containing protein 17 isoform X2"/>
    <property type="match status" value="2"/>
</dbReference>
<dbReference type="PANTHER" id="PTHR24399">
    <property type="entry name" value="ZINC FINGER AND BTB DOMAIN-CONTAINING"/>
    <property type="match status" value="1"/>
</dbReference>
<dbReference type="InterPro" id="IPR013087">
    <property type="entry name" value="Znf_C2H2_type"/>
</dbReference>
<dbReference type="PANTHER" id="PTHR24399:SF8">
    <property type="entry name" value="ZINC FINGER AND BTB DOMAIN-CONTAINING PROTEIN 17"/>
    <property type="match status" value="1"/>
</dbReference>
<evidence type="ECO:0000256" key="8">
    <source>
        <dbReference type="ARBA" id="ARBA00023125"/>
    </source>
</evidence>
<dbReference type="Proteomes" id="UP000007646">
    <property type="component" value="Unassembled WGS sequence"/>
</dbReference>
<evidence type="ECO:0000313" key="14">
    <source>
        <dbReference type="Proteomes" id="UP000007646"/>
    </source>
</evidence>
<dbReference type="GeneTree" id="ENSGT00940000159957"/>
<evidence type="ECO:0000256" key="11">
    <source>
        <dbReference type="PROSITE-ProRule" id="PRU00042"/>
    </source>
</evidence>
<dbReference type="Pfam" id="PF13913">
    <property type="entry name" value="zf-C2HC_2"/>
    <property type="match status" value="1"/>
</dbReference>
<dbReference type="GO" id="GO:0001227">
    <property type="term" value="F:DNA-binding transcription repressor activity, RNA polymerase II-specific"/>
    <property type="evidence" value="ECO:0007669"/>
    <property type="project" value="TreeGrafter"/>
</dbReference>
<proteinExistence type="inferred from homology"/>
<evidence type="ECO:0000256" key="7">
    <source>
        <dbReference type="ARBA" id="ARBA00023015"/>
    </source>
</evidence>
<evidence type="ECO:0000256" key="4">
    <source>
        <dbReference type="ARBA" id="ARBA00022737"/>
    </source>
</evidence>
<dbReference type="GO" id="GO:0002682">
    <property type="term" value="P:regulation of immune system process"/>
    <property type="evidence" value="ECO:0007669"/>
    <property type="project" value="TreeGrafter"/>
</dbReference>
<dbReference type="HOGENOM" id="CLU_002678_44_10_1"/>
<protein>
    <submittedName>
        <fullName evidence="13">Zinc finger and BTB domain containing 17</fullName>
    </submittedName>
</protein>
<sequence length="461" mass="50638">SSDSLSPCHALPTSPLKPYGCEECGKSYRLISLLNLHKKRHSGEARYRCEDCGKLFTTSGNLKRHQLVHSGEKPYQCDYCGRSFSDPTSKMRHLETHDTDKEHKCPHCDKKFNQVCRARAAWLPASLPPQPSGCTMPGLPWSHTGNLKRHLRIHSGEKPYVCIHCQRQFADPGALQRHVRIHTGEKPCQCVMCGKAFTQASSLIAHVRQHTGEKPYVCERCGKRFVQSSQLANHIRHHDNIRPHKCSVCSKAFVNVGDLSKHIIIHTGEKPYLCDKCGRGFNRVDNLRSHVKTVHQGKAGIKILEPEEGGEVSVVTVDDMVTLATEALAATAVTQLTGAGFLPTVVPVGAAVTADETEALKAEITKAVKQVQEADPNTQILYACDSCGEKFLDANSLAQHVRIHTAQALVMFQADTDFYQQYGPGGTWPAGQVLQAGELLFRPRDGAEGPPALAETPPAVP</sequence>
<keyword evidence="3" id="KW-0479">Metal-binding</keyword>